<name>A0A0K8RJG3_IXORI</name>
<organism evidence="2">
    <name type="scientific">Ixodes ricinus</name>
    <name type="common">Common tick</name>
    <name type="synonym">Acarus ricinus</name>
    <dbReference type="NCBI Taxonomy" id="34613"/>
    <lineage>
        <taxon>Eukaryota</taxon>
        <taxon>Metazoa</taxon>
        <taxon>Ecdysozoa</taxon>
        <taxon>Arthropoda</taxon>
        <taxon>Chelicerata</taxon>
        <taxon>Arachnida</taxon>
        <taxon>Acari</taxon>
        <taxon>Parasitiformes</taxon>
        <taxon>Ixodida</taxon>
        <taxon>Ixodoidea</taxon>
        <taxon>Ixodidae</taxon>
        <taxon>Ixodinae</taxon>
        <taxon>Ixodes</taxon>
    </lineage>
</organism>
<reference evidence="2" key="1">
    <citation type="submission" date="2012-12" db="EMBL/GenBank/DDBJ databases">
        <title>Identification and characterization of a phenylalanine ammonia-lyase gene family in Isatis indigotica Fort.</title>
        <authorList>
            <person name="Liu Q."/>
            <person name="Chen J."/>
            <person name="Zhou X."/>
            <person name="Di P."/>
            <person name="Xiao Y."/>
            <person name="Xuan H."/>
            <person name="Zhang L."/>
            <person name="Chen W."/>
        </authorList>
    </citation>
    <scope>NUCLEOTIDE SEQUENCE</scope>
    <source>
        <tissue evidence="2">Salivary gland</tissue>
    </source>
</reference>
<evidence type="ECO:0000313" key="2">
    <source>
        <dbReference type="EMBL" id="JAA71231.1"/>
    </source>
</evidence>
<dbReference type="SUPFAM" id="SSF55486">
    <property type="entry name" value="Metalloproteases ('zincins'), catalytic domain"/>
    <property type="match status" value="1"/>
</dbReference>
<sequence length="373" mass="41323">MGSSRYVKSFLLILNLSVFIAWVTAATVSSLRNQEEFDKLEHHIMSLGVQIVYDDAFLRSNVQLSTRVNQYLLALLQAAELRFADIIDPVIELILTQTTHVNDDFLFRYLRGNFKDMVNYYQSVQFMKDGALGYEVSFGEADLVLFVTGQLVEPPTLRPYGSWIGVPTIGGVCTNDKFGLLYDDGVSFSGAADMAQQIAFLLGAVGPRVSDGSLLSQPGGGSYYYGLSEEGKKAILEHYKKKHKTKNGCWKDRPRPMIPKCPADFLLQRGVDICTETYGTSYKECPQEVDGKRITAQCRVLCCLDSSLKKEALVPDGAVCGPDGQMCIHGWGGDRIGDYISTPGLLISTIPGGTPYDWDKLKSQMKSENEEKI</sequence>
<keyword evidence="2" id="KW-0645">Protease</keyword>
<keyword evidence="1" id="KW-0732">Signal</keyword>
<keyword evidence="2" id="KW-0378">Hydrolase</keyword>
<dbReference type="EMBL" id="GADI01002577">
    <property type="protein sequence ID" value="JAA71231.1"/>
    <property type="molecule type" value="mRNA"/>
</dbReference>
<feature type="chain" id="PRO_5005518288" evidence="1">
    <location>
        <begin position="26"/>
        <end position="373"/>
    </location>
</feature>
<dbReference type="GO" id="GO:0008237">
    <property type="term" value="F:metallopeptidase activity"/>
    <property type="evidence" value="ECO:0007669"/>
    <property type="project" value="UniProtKB-KW"/>
</dbReference>
<evidence type="ECO:0000256" key="1">
    <source>
        <dbReference type="SAM" id="SignalP"/>
    </source>
</evidence>
<protein>
    <submittedName>
        <fullName evidence="2">Putative metalloprotease</fullName>
    </submittedName>
</protein>
<proteinExistence type="evidence at transcript level"/>
<dbReference type="GO" id="GO:0006508">
    <property type="term" value="P:proteolysis"/>
    <property type="evidence" value="ECO:0007669"/>
    <property type="project" value="UniProtKB-KW"/>
</dbReference>
<feature type="signal peptide" evidence="1">
    <location>
        <begin position="1"/>
        <end position="25"/>
    </location>
</feature>
<dbReference type="AlphaFoldDB" id="A0A0K8RJG3"/>
<accession>A0A0K8RJG3</accession>
<dbReference type="InterPro" id="IPR024079">
    <property type="entry name" value="MetalloPept_cat_dom_sf"/>
</dbReference>
<keyword evidence="2" id="KW-0482">Metalloprotease</keyword>
<dbReference type="Gene3D" id="3.40.390.10">
    <property type="entry name" value="Collagenase (Catalytic Domain)"/>
    <property type="match status" value="1"/>
</dbReference>